<organism evidence="2 3">
    <name type="scientific">Desulfuromonas soudanensis</name>
    <dbReference type="NCBI Taxonomy" id="1603606"/>
    <lineage>
        <taxon>Bacteria</taxon>
        <taxon>Pseudomonadati</taxon>
        <taxon>Thermodesulfobacteriota</taxon>
        <taxon>Desulfuromonadia</taxon>
        <taxon>Desulfuromonadales</taxon>
        <taxon>Desulfuromonadaceae</taxon>
        <taxon>Desulfuromonas</taxon>
    </lineage>
</organism>
<dbReference type="PATRIC" id="fig|1603606.3.peg.3180"/>
<evidence type="ECO:0000313" key="3">
    <source>
        <dbReference type="Proteomes" id="UP000057158"/>
    </source>
</evidence>
<proteinExistence type="predicted"/>
<reference evidence="2 3" key="1">
    <citation type="submission" date="2015-07" db="EMBL/GenBank/DDBJ databases">
        <title>Isolation and Genomic Characterization of a Novel Halophilic Metal-Reducing Deltaproteobacterium from the Deep Subsurface.</title>
        <authorList>
            <person name="Badalamenti J.P."/>
            <person name="Summers Z.M."/>
            <person name="Gralnick J.A."/>
            <person name="Bond D.R."/>
        </authorList>
    </citation>
    <scope>NUCLEOTIDE SEQUENCE [LARGE SCALE GENOMIC DNA]</scope>
    <source>
        <strain evidence="2 3">WTL</strain>
    </source>
</reference>
<accession>A0A0M4D2V1</accession>
<dbReference type="STRING" id="1603606.DSOUD_2949"/>
<gene>
    <name evidence="2" type="ORF">DSOUD_2949</name>
</gene>
<evidence type="ECO:0000259" key="1">
    <source>
        <dbReference type="Pfam" id="PF11823"/>
    </source>
</evidence>
<dbReference type="Pfam" id="PF11823">
    <property type="entry name" value="Se_S_carrier"/>
    <property type="match status" value="1"/>
</dbReference>
<dbReference type="Proteomes" id="UP000057158">
    <property type="component" value="Chromosome"/>
</dbReference>
<dbReference type="AlphaFoldDB" id="A0A0M4D2V1"/>
<dbReference type="EMBL" id="CP010802">
    <property type="protein sequence ID" value="ALC17677.1"/>
    <property type="molecule type" value="Genomic_DNA"/>
</dbReference>
<name>A0A0M4D2V1_9BACT</name>
<dbReference type="KEGG" id="des:DSOUD_2949"/>
<protein>
    <recommendedName>
        <fullName evidence="1">Putative Se/S carrier protein-like domain-containing protein</fullName>
    </recommendedName>
</protein>
<dbReference type="OrthoDB" id="9811492at2"/>
<dbReference type="InterPro" id="IPR021778">
    <property type="entry name" value="Se/S_carrier-like"/>
</dbReference>
<feature type="domain" description="Putative Se/S carrier protein-like" evidence="1">
    <location>
        <begin position="7"/>
        <end position="74"/>
    </location>
</feature>
<sequence>MVRENDLVAIFHSIHRVMKAEKILKTAGLTFLLIPVPRQLTSDCGLAIRYAPADREDIEAILEREGLLPPEIYRRVGREFERL</sequence>
<evidence type="ECO:0000313" key="2">
    <source>
        <dbReference type="EMBL" id="ALC17677.1"/>
    </source>
</evidence>
<keyword evidence="3" id="KW-1185">Reference proteome</keyword>
<dbReference type="RefSeq" id="WP_053551673.1">
    <property type="nucleotide sequence ID" value="NZ_CP010802.1"/>
</dbReference>